<feature type="compositionally biased region" description="Pro residues" evidence="1">
    <location>
        <begin position="32"/>
        <end position="44"/>
    </location>
</feature>
<organism evidence="2 3">
    <name type="scientific">Vitis vinifera</name>
    <name type="common">Grape</name>
    <dbReference type="NCBI Taxonomy" id="29760"/>
    <lineage>
        <taxon>Eukaryota</taxon>
        <taxon>Viridiplantae</taxon>
        <taxon>Streptophyta</taxon>
        <taxon>Embryophyta</taxon>
        <taxon>Tracheophyta</taxon>
        <taxon>Spermatophyta</taxon>
        <taxon>Magnoliopsida</taxon>
        <taxon>eudicotyledons</taxon>
        <taxon>Gunneridae</taxon>
        <taxon>Pentapetalae</taxon>
        <taxon>rosids</taxon>
        <taxon>Vitales</taxon>
        <taxon>Vitaceae</taxon>
        <taxon>Viteae</taxon>
        <taxon>Vitis</taxon>
    </lineage>
</organism>
<protein>
    <submittedName>
        <fullName evidence="2">Uncharacterized protein</fullName>
    </submittedName>
</protein>
<evidence type="ECO:0000256" key="1">
    <source>
        <dbReference type="SAM" id="MobiDB-lite"/>
    </source>
</evidence>
<sequence length="248" mass="27493">MGKPKTHFYHKPGLGLKPPPMGKSLKGSKFPHSPPLQPDPSFNPTPWRPSYVDGECTEDASQREKVVKDMWCGVERGNVVRGLWCGVERENVVRGMWCGVERENVVSGLCCAVEREKVVRKKMRELGIEGERWTGYTNVESLHGYEGGDVHGHACMIPMHVGGWLWDSYGDEHGMVGLMGSELMDWVAGFSERNEATVWVQRGDGVGSIKVVDLGKSPPANAAGWNYMNAVLENYSLGVTCHGYTKSR</sequence>
<dbReference type="AlphaFoldDB" id="A0A438H0Y0"/>
<dbReference type="EMBL" id="QGNW01000305">
    <property type="protein sequence ID" value="RVW77901.1"/>
    <property type="molecule type" value="Genomic_DNA"/>
</dbReference>
<feature type="compositionally biased region" description="Basic residues" evidence="1">
    <location>
        <begin position="1"/>
        <end position="10"/>
    </location>
</feature>
<accession>A0A438H0Y0</accession>
<evidence type="ECO:0000313" key="3">
    <source>
        <dbReference type="Proteomes" id="UP000288805"/>
    </source>
</evidence>
<name>A0A438H0Y0_VITVI</name>
<feature type="compositionally biased region" description="Low complexity" evidence="1">
    <location>
        <begin position="11"/>
        <end position="28"/>
    </location>
</feature>
<proteinExistence type="predicted"/>
<comment type="caution">
    <text evidence="2">The sequence shown here is derived from an EMBL/GenBank/DDBJ whole genome shotgun (WGS) entry which is preliminary data.</text>
</comment>
<feature type="region of interest" description="Disordered" evidence="1">
    <location>
        <begin position="1"/>
        <end position="44"/>
    </location>
</feature>
<evidence type="ECO:0000313" key="2">
    <source>
        <dbReference type="EMBL" id="RVW77901.1"/>
    </source>
</evidence>
<reference evidence="2 3" key="1">
    <citation type="journal article" date="2018" name="PLoS Genet.">
        <title>Population sequencing reveals clonal diversity and ancestral inbreeding in the grapevine cultivar Chardonnay.</title>
        <authorList>
            <person name="Roach M.J."/>
            <person name="Johnson D.L."/>
            <person name="Bohlmann J."/>
            <person name="van Vuuren H.J."/>
            <person name="Jones S.J."/>
            <person name="Pretorius I.S."/>
            <person name="Schmidt S.A."/>
            <person name="Borneman A.R."/>
        </authorList>
    </citation>
    <scope>NUCLEOTIDE SEQUENCE [LARGE SCALE GENOMIC DNA]</scope>
    <source>
        <strain evidence="3">cv. Chardonnay</strain>
        <tissue evidence="2">Leaf</tissue>
    </source>
</reference>
<dbReference type="Proteomes" id="UP000288805">
    <property type="component" value="Unassembled WGS sequence"/>
</dbReference>
<gene>
    <name evidence="2" type="ORF">CK203_054323</name>
</gene>